<dbReference type="SUPFAM" id="SSF52518">
    <property type="entry name" value="Thiamin diphosphate-binding fold (THDP-binding)"/>
    <property type="match status" value="1"/>
</dbReference>
<feature type="domain" description="Pyruvate:ferredoxin oxidoreductase core" evidence="6">
    <location>
        <begin position="281"/>
        <end position="381"/>
    </location>
</feature>
<dbReference type="GO" id="GO:0018491">
    <property type="term" value="F:2-oxobutyrate synthase activity"/>
    <property type="evidence" value="ECO:0007669"/>
    <property type="project" value="UniProtKB-ARBA"/>
</dbReference>
<name>A0A7J3ZL68_9CREN</name>
<feature type="domain" description="Pyruvate flavodoxin/ferredoxin oxidoreductase pyrimidine binding" evidence="5">
    <location>
        <begin position="31"/>
        <end position="223"/>
    </location>
</feature>
<dbReference type="InterPro" id="IPR033412">
    <property type="entry name" value="PFOR_II"/>
</dbReference>
<dbReference type="InterPro" id="IPR002880">
    <property type="entry name" value="Pyrv_Fd/Flavodoxin_OxRdtase_N"/>
</dbReference>
<keyword evidence="7" id="KW-0670">Pyruvate</keyword>
<dbReference type="EMBL" id="DRZC01000074">
    <property type="protein sequence ID" value="HHQ80803.1"/>
    <property type="molecule type" value="Genomic_DNA"/>
</dbReference>
<organism evidence="7">
    <name type="scientific">Fervidicoccus fontis</name>
    <dbReference type="NCBI Taxonomy" id="683846"/>
    <lineage>
        <taxon>Archaea</taxon>
        <taxon>Thermoproteota</taxon>
        <taxon>Thermoprotei</taxon>
        <taxon>Fervidicoccales</taxon>
        <taxon>Fervidicoccaceae</taxon>
        <taxon>Fervidicoccus</taxon>
    </lineage>
</organism>
<dbReference type="GO" id="GO:0019164">
    <property type="term" value="F:pyruvate synthase activity"/>
    <property type="evidence" value="ECO:0007669"/>
    <property type="project" value="UniProtKB-ARBA"/>
</dbReference>
<dbReference type="PANTHER" id="PTHR32154">
    <property type="entry name" value="PYRUVATE-FLAVODOXIN OXIDOREDUCTASE-RELATED"/>
    <property type="match status" value="1"/>
</dbReference>
<dbReference type="Pfam" id="PF01855">
    <property type="entry name" value="POR_N"/>
    <property type="match status" value="1"/>
</dbReference>
<comment type="caution">
    <text evidence="7">The sequence shown here is derived from an EMBL/GenBank/DDBJ whole genome shotgun (WGS) entry which is preliminary data.</text>
</comment>
<dbReference type="Pfam" id="PF17147">
    <property type="entry name" value="PFOR_II"/>
    <property type="match status" value="1"/>
</dbReference>
<dbReference type="InterPro" id="IPR029061">
    <property type="entry name" value="THDP-binding"/>
</dbReference>
<dbReference type="EC" id="1.2.7.11" evidence="2"/>
<dbReference type="GO" id="GO:0006979">
    <property type="term" value="P:response to oxidative stress"/>
    <property type="evidence" value="ECO:0007669"/>
    <property type="project" value="TreeGrafter"/>
</dbReference>
<dbReference type="AlphaFoldDB" id="A0A7J3ZL68"/>
<proteinExistence type="predicted"/>
<accession>A0A7J3ZL68</accession>
<comment type="subunit">
    <text evidence="1">Heterodimer composed of an alpha and a beta subunit.</text>
</comment>
<evidence type="ECO:0000259" key="6">
    <source>
        <dbReference type="Pfam" id="PF17147"/>
    </source>
</evidence>
<evidence type="ECO:0000259" key="5">
    <source>
        <dbReference type="Pfam" id="PF01855"/>
    </source>
</evidence>
<dbReference type="PANTHER" id="PTHR32154:SF30">
    <property type="entry name" value="2-OXOACID OXIDOREDUCTASE (FERREDOXIN)"/>
    <property type="match status" value="1"/>
</dbReference>
<evidence type="ECO:0000313" key="7">
    <source>
        <dbReference type="EMBL" id="HHQ80803.1"/>
    </source>
</evidence>
<evidence type="ECO:0000256" key="4">
    <source>
        <dbReference type="ARBA" id="ARBA00048893"/>
    </source>
</evidence>
<dbReference type="SUPFAM" id="SSF52922">
    <property type="entry name" value="TK C-terminal domain-like"/>
    <property type="match status" value="1"/>
</dbReference>
<dbReference type="InterPro" id="IPR050722">
    <property type="entry name" value="Pyruvate:ferred/Flavod_OxRd"/>
</dbReference>
<gene>
    <name evidence="7" type="ORF">ENM78_05085</name>
</gene>
<evidence type="ECO:0000256" key="2">
    <source>
        <dbReference type="ARBA" id="ARBA00012691"/>
    </source>
</evidence>
<evidence type="ECO:0000256" key="3">
    <source>
        <dbReference type="ARBA" id="ARBA00023002"/>
    </source>
</evidence>
<dbReference type="InterPro" id="IPR009014">
    <property type="entry name" value="Transketo_C/PFOR_II"/>
</dbReference>
<reference evidence="7" key="1">
    <citation type="journal article" date="2020" name="mSystems">
        <title>Genome- and Community-Level Interaction Insights into Carbon Utilization and Element Cycling Functions of Hydrothermarchaeota in Hydrothermal Sediment.</title>
        <authorList>
            <person name="Zhou Z."/>
            <person name="Liu Y."/>
            <person name="Xu W."/>
            <person name="Pan J."/>
            <person name="Luo Z.H."/>
            <person name="Li M."/>
        </authorList>
    </citation>
    <scope>NUCLEOTIDE SEQUENCE [LARGE SCALE GENOMIC DNA]</scope>
    <source>
        <strain evidence="7">SpSt-1116</strain>
    </source>
</reference>
<dbReference type="CDD" id="cd07034">
    <property type="entry name" value="TPP_PYR_PFOR_IOR-alpha_like"/>
    <property type="match status" value="1"/>
</dbReference>
<protein>
    <recommendedName>
        <fullName evidence="2">2-oxoacid oxidoreductase (ferredoxin)</fullName>
        <ecNumber evidence="2">1.2.7.11</ecNumber>
    </recommendedName>
</protein>
<dbReference type="Gene3D" id="3.40.50.970">
    <property type="match status" value="1"/>
</dbReference>
<comment type="catalytic activity">
    <reaction evidence="4">
        <text>a 2-oxocarboxylate + 2 oxidized [2Fe-2S]-[ferredoxin] + CoA = an acyl-CoA + 2 reduced [2Fe-2S]-[ferredoxin] + CO2 + H(+)</text>
        <dbReference type="Rhea" id="RHEA:42316"/>
        <dbReference type="Rhea" id="RHEA-COMP:10000"/>
        <dbReference type="Rhea" id="RHEA-COMP:10001"/>
        <dbReference type="ChEBI" id="CHEBI:15378"/>
        <dbReference type="ChEBI" id="CHEBI:16526"/>
        <dbReference type="ChEBI" id="CHEBI:33737"/>
        <dbReference type="ChEBI" id="CHEBI:33738"/>
        <dbReference type="ChEBI" id="CHEBI:35179"/>
        <dbReference type="ChEBI" id="CHEBI:57287"/>
        <dbReference type="ChEBI" id="CHEBI:58342"/>
        <dbReference type="EC" id="1.2.7.11"/>
    </reaction>
</comment>
<evidence type="ECO:0000256" key="1">
    <source>
        <dbReference type="ARBA" id="ARBA00011631"/>
    </source>
</evidence>
<keyword evidence="3" id="KW-0560">Oxidoreductase</keyword>
<sequence length="418" mass="46396">MSSARVKPVPPEVIAVPRREVWHGARAVAEAARIADVDVIAAYPIRPYTGIMNALAKMIADGELQAEFIVADSEHTQFEVVKHASTVGARTMVGSSGVGMIFATEAIVVTALAQCPVVAIAGCRALDDPGNFGMEWNDTLMYRDFPWIIVWPKHAEEALDAVVVSYRVGEDHRVLLPTFVALDGSVVTHVSVPVNVPDAERIRKHFLPPYKPPYPLDPDFGPVTKAQHVAPSLIGPEQRKVLDVAMKRAYREVIPEAWKLYNEIAGRDYPVYVEEFFMEDAEIALVTMGAYTSTAVTAAKRLREKGIKVGVVRSRYFRPFPYEELRKSLEKENVRGIGVLDFSYSIGSPNFGGVLYTELRSALYDADIRPLIIDFLFLGGREPGLLHFMKAAEIVKEAVDKGRVEKPVYWLTLKGEDI</sequence>
<dbReference type="Gene3D" id="3.40.50.920">
    <property type="match status" value="1"/>
</dbReference>